<dbReference type="InterPro" id="IPR050238">
    <property type="entry name" value="DNA_Rep/Repair_Clamp_Loader"/>
</dbReference>
<evidence type="ECO:0000256" key="7">
    <source>
        <dbReference type="ARBA" id="ARBA00022741"/>
    </source>
</evidence>
<dbReference type="GO" id="GO:0046872">
    <property type="term" value="F:metal ion binding"/>
    <property type="evidence" value="ECO:0007669"/>
    <property type="project" value="UniProtKB-KW"/>
</dbReference>
<dbReference type="GO" id="GO:0005524">
    <property type="term" value="F:ATP binding"/>
    <property type="evidence" value="ECO:0007669"/>
    <property type="project" value="UniProtKB-KW"/>
</dbReference>
<dbReference type="EC" id="2.7.7.7" evidence="2"/>
<feature type="compositionally biased region" description="Low complexity" evidence="12">
    <location>
        <begin position="540"/>
        <end position="554"/>
    </location>
</feature>
<dbReference type="FunFam" id="3.40.50.300:FF:000014">
    <property type="entry name" value="DNA polymerase III subunit gamma/tau"/>
    <property type="match status" value="1"/>
</dbReference>
<dbReference type="GO" id="GO:0003677">
    <property type="term" value="F:DNA binding"/>
    <property type="evidence" value="ECO:0007669"/>
    <property type="project" value="InterPro"/>
</dbReference>
<gene>
    <name evidence="14" type="ORF">UFOPK1939_00200</name>
</gene>
<dbReference type="NCBIfam" id="NF005846">
    <property type="entry name" value="PRK07764.1-6"/>
    <property type="match status" value="1"/>
</dbReference>
<dbReference type="Pfam" id="PF22608">
    <property type="entry name" value="DNAX_ATPase_lid"/>
    <property type="match status" value="1"/>
</dbReference>
<dbReference type="PANTHER" id="PTHR11669">
    <property type="entry name" value="REPLICATION FACTOR C / DNA POLYMERASE III GAMMA-TAU SUBUNIT"/>
    <property type="match status" value="1"/>
</dbReference>
<evidence type="ECO:0000256" key="1">
    <source>
        <dbReference type="ARBA" id="ARBA00006360"/>
    </source>
</evidence>
<name>A0A6J6HQC1_9ZZZZ</name>
<dbReference type="Pfam" id="PF13177">
    <property type="entry name" value="DNA_pol3_delta2"/>
    <property type="match status" value="1"/>
</dbReference>
<dbReference type="SUPFAM" id="SSF48019">
    <property type="entry name" value="post-AAA+ oligomerization domain-like"/>
    <property type="match status" value="1"/>
</dbReference>
<keyword evidence="4" id="KW-0548">Nucleotidyltransferase</keyword>
<keyword evidence="9" id="KW-0067">ATP-binding</keyword>
<evidence type="ECO:0000256" key="3">
    <source>
        <dbReference type="ARBA" id="ARBA00022679"/>
    </source>
</evidence>
<evidence type="ECO:0000256" key="9">
    <source>
        <dbReference type="ARBA" id="ARBA00022840"/>
    </source>
</evidence>
<dbReference type="GO" id="GO:0003887">
    <property type="term" value="F:DNA-directed DNA polymerase activity"/>
    <property type="evidence" value="ECO:0007669"/>
    <property type="project" value="UniProtKB-KW"/>
</dbReference>
<dbReference type="NCBIfam" id="TIGR02397">
    <property type="entry name" value="dnaX_nterm"/>
    <property type="match status" value="1"/>
</dbReference>
<dbReference type="CDD" id="cd18137">
    <property type="entry name" value="HLD_clamp_pol_III_gamma_tau"/>
    <property type="match status" value="1"/>
</dbReference>
<dbReference type="InterPro" id="IPR012763">
    <property type="entry name" value="DNA_pol_III_sug/sutau_N"/>
</dbReference>
<evidence type="ECO:0000256" key="4">
    <source>
        <dbReference type="ARBA" id="ARBA00022695"/>
    </source>
</evidence>
<evidence type="ECO:0000256" key="10">
    <source>
        <dbReference type="ARBA" id="ARBA00022932"/>
    </source>
</evidence>
<dbReference type="InterPro" id="IPR027417">
    <property type="entry name" value="P-loop_NTPase"/>
</dbReference>
<dbReference type="SMART" id="SM00382">
    <property type="entry name" value="AAA"/>
    <property type="match status" value="1"/>
</dbReference>
<keyword evidence="8" id="KW-0862">Zinc</keyword>
<reference evidence="14" key="1">
    <citation type="submission" date="2020-05" db="EMBL/GenBank/DDBJ databases">
        <authorList>
            <person name="Chiriac C."/>
            <person name="Salcher M."/>
            <person name="Ghai R."/>
            <person name="Kavagutti S V."/>
        </authorList>
    </citation>
    <scope>NUCLEOTIDE SEQUENCE</scope>
</reference>
<dbReference type="CDD" id="cd00009">
    <property type="entry name" value="AAA"/>
    <property type="match status" value="1"/>
</dbReference>
<dbReference type="Gene3D" id="1.10.8.60">
    <property type="match status" value="1"/>
</dbReference>
<feature type="domain" description="AAA+ ATPase" evidence="13">
    <location>
        <begin position="36"/>
        <end position="179"/>
    </location>
</feature>
<evidence type="ECO:0000256" key="5">
    <source>
        <dbReference type="ARBA" id="ARBA00022705"/>
    </source>
</evidence>
<dbReference type="AlphaFoldDB" id="A0A6J6HQC1"/>
<dbReference type="InterPro" id="IPR008921">
    <property type="entry name" value="DNA_pol3_clamp-load_cplx_C"/>
</dbReference>
<dbReference type="GO" id="GO:0006261">
    <property type="term" value="P:DNA-templated DNA replication"/>
    <property type="evidence" value="ECO:0007669"/>
    <property type="project" value="TreeGrafter"/>
</dbReference>
<dbReference type="EMBL" id="CAEZVF010000016">
    <property type="protein sequence ID" value="CAB4616042.1"/>
    <property type="molecule type" value="Genomic_DNA"/>
</dbReference>
<dbReference type="GO" id="GO:0009360">
    <property type="term" value="C:DNA polymerase III complex"/>
    <property type="evidence" value="ECO:0007669"/>
    <property type="project" value="InterPro"/>
</dbReference>
<protein>
    <recommendedName>
        <fullName evidence="2">DNA-directed DNA polymerase</fullName>
        <ecNumber evidence="2">2.7.7.7</ecNumber>
    </recommendedName>
</protein>
<evidence type="ECO:0000256" key="8">
    <source>
        <dbReference type="ARBA" id="ARBA00022833"/>
    </source>
</evidence>
<evidence type="ECO:0000256" key="2">
    <source>
        <dbReference type="ARBA" id="ARBA00012417"/>
    </source>
</evidence>
<keyword evidence="7" id="KW-0547">Nucleotide-binding</keyword>
<dbReference type="InterPro" id="IPR003593">
    <property type="entry name" value="AAA+_ATPase"/>
</dbReference>
<keyword evidence="10" id="KW-0239">DNA-directed DNA polymerase</keyword>
<comment type="similarity">
    <text evidence="1">Belongs to the DnaX/STICHEL family.</text>
</comment>
<dbReference type="Pfam" id="PF12169">
    <property type="entry name" value="DNA_pol3_gamma3"/>
    <property type="match status" value="1"/>
</dbReference>
<evidence type="ECO:0000256" key="6">
    <source>
        <dbReference type="ARBA" id="ARBA00022723"/>
    </source>
</evidence>
<dbReference type="SUPFAM" id="SSF52540">
    <property type="entry name" value="P-loop containing nucleoside triphosphate hydrolases"/>
    <property type="match status" value="1"/>
</dbReference>
<keyword evidence="6" id="KW-0479">Metal-binding</keyword>
<accession>A0A6J6HQC1</accession>
<proteinExistence type="inferred from homology"/>
<evidence type="ECO:0000313" key="14">
    <source>
        <dbReference type="EMBL" id="CAB4616042.1"/>
    </source>
</evidence>
<keyword evidence="5" id="KW-0235">DNA replication</keyword>
<comment type="catalytic activity">
    <reaction evidence="11">
        <text>DNA(n) + a 2'-deoxyribonucleoside 5'-triphosphate = DNA(n+1) + diphosphate</text>
        <dbReference type="Rhea" id="RHEA:22508"/>
        <dbReference type="Rhea" id="RHEA-COMP:17339"/>
        <dbReference type="Rhea" id="RHEA-COMP:17340"/>
        <dbReference type="ChEBI" id="CHEBI:33019"/>
        <dbReference type="ChEBI" id="CHEBI:61560"/>
        <dbReference type="ChEBI" id="CHEBI:173112"/>
        <dbReference type="EC" id="2.7.7.7"/>
    </reaction>
</comment>
<dbReference type="InterPro" id="IPR022754">
    <property type="entry name" value="DNA_pol_III_gamma-3"/>
</dbReference>
<dbReference type="InterPro" id="IPR045085">
    <property type="entry name" value="HLD_clamp_pol_III_gamma_tau"/>
</dbReference>
<dbReference type="Gene3D" id="3.40.50.300">
    <property type="entry name" value="P-loop containing nucleotide triphosphate hydrolases"/>
    <property type="match status" value="1"/>
</dbReference>
<evidence type="ECO:0000256" key="12">
    <source>
        <dbReference type="SAM" id="MobiDB-lite"/>
    </source>
</evidence>
<sequence length="613" mass="65009">MSLALYRRYRPETFDEVIGQDHVTGPLGQALASGRVHHAFLFSGPRGCGKTTSARILARALNCEQGPTPTPCGKCQSCQDLANGGPGSLDVIEIDAASHGGVDDARDLRERAFYAPVSSRYKVYIIDEAHMVTREGFNALLKLVEEPPDHVKFVFATTEPDKVLATIRSRTHHYAFRLVAPRILSDHLARVAAEENVTVEDAVLPMVVRAGAGSVRDALSVLDQLIAGSTENTISMSYASGLLGYTDGQLLDDVIDAFAARRGANVFETLDRALDSGLDPRRFVADLLERFRDLLILTVAGADTEHLDALITAAPDELDRMKVQASHFGLAELTRNAEVLSEGLVEMRGATSPRLLLEIMAARLLLPGADDADRGLQVRVEQLERQSRQAAAGRPAPAPAVVPTPVMSQPVAPTTAPVVADDVSPAEVAPAKSKKGTQAAATGTDVEAVRRKWPEIVEEIKNVKRSAWIQLNRPGSGVLSVDQSRVAVGLPDVGTAKGFVAGGYDQLLATAISQVMGSPYTVDVIGQPVPDSLTVAGLSSAPAAAPAEPTPATGPKRKSGRDIIEAEKVAQAEPAAAVVDDTNIETDETELVGEALITAAFDAKSLGELESDS</sequence>
<dbReference type="Gene3D" id="1.20.272.10">
    <property type="match status" value="1"/>
</dbReference>
<dbReference type="PANTHER" id="PTHR11669:SF0">
    <property type="entry name" value="PROTEIN STICHEL-LIKE 2"/>
    <property type="match status" value="1"/>
</dbReference>
<evidence type="ECO:0000256" key="11">
    <source>
        <dbReference type="ARBA" id="ARBA00049244"/>
    </source>
</evidence>
<feature type="region of interest" description="Disordered" evidence="12">
    <location>
        <begin position="540"/>
        <end position="560"/>
    </location>
</feature>
<organism evidence="14">
    <name type="scientific">freshwater metagenome</name>
    <dbReference type="NCBI Taxonomy" id="449393"/>
    <lineage>
        <taxon>unclassified sequences</taxon>
        <taxon>metagenomes</taxon>
        <taxon>ecological metagenomes</taxon>
    </lineage>
</organism>
<keyword evidence="3" id="KW-0808">Transferase</keyword>
<evidence type="ECO:0000259" key="13">
    <source>
        <dbReference type="SMART" id="SM00382"/>
    </source>
</evidence>